<evidence type="ECO:0000256" key="1">
    <source>
        <dbReference type="SAM" id="MobiDB-lite"/>
    </source>
</evidence>
<evidence type="ECO:0000313" key="3">
    <source>
        <dbReference type="Proteomes" id="UP001529510"/>
    </source>
</evidence>
<accession>A0ABD0QDU8</accession>
<dbReference type="EMBL" id="JAMKFB020000009">
    <property type="protein sequence ID" value="KAL0184359.1"/>
    <property type="molecule type" value="Genomic_DNA"/>
</dbReference>
<feature type="compositionally biased region" description="Pro residues" evidence="1">
    <location>
        <begin position="347"/>
        <end position="375"/>
    </location>
</feature>
<comment type="caution">
    <text evidence="2">The sequence shown here is derived from an EMBL/GenBank/DDBJ whole genome shotgun (WGS) entry which is preliminary data.</text>
</comment>
<feature type="region of interest" description="Disordered" evidence="1">
    <location>
        <begin position="347"/>
        <end position="399"/>
    </location>
</feature>
<protein>
    <submittedName>
        <fullName evidence="2">Uncharacterized protein</fullName>
    </submittedName>
</protein>
<keyword evidence="3" id="KW-1185">Reference proteome</keyword>
<dbReference type="AlphaFoldDB" id="A0ABD0QDU8"/>
<feature type="non-terminal residue" evidence="2">
    <location>
        <position position="1"/>
    </location>
</feature>
<proteinExistence type="predicted"/>
<reference evidence="2 3" key="1">
    <citation type="submission" date="2024-05" db="EMBL/GenBank/DDBJ databases">
        <title>Genome sequencing and assembly of Indian major carp, Cirrhinus mrigala (Hamilton, 1822).</title>
        <authorList>
            <person name="Mohindra V."/>
            <person name="Chowdhury L.M."/>
            <person name="Lal K."/>
            <person name="Jena J.K."/>
        </authorList>
    </citation>
    <scope>NUCLEOTIDE SEQUENCE [LARGE SCALE GENOMIC DNA]</scope>
    <source>
        <strain evidence="2">CM1030</strain>
        <tissue evidence="2">Blood</tissue>
    </source>
</reference>
<organism evidence="2 3">
    <name type="scientific">Cirrhinus mrigala</name>
    <name type="common">Mrigala</name>
    <dbReference type="NCBI Taxonomy" id="683832"/>
    <lineage>
        <taxon>Eukaryota</taxon>
        <taxon>Metazoa</taxon>
        <taxon>Chordata</taxon>
        <taxon>Craniata</taxon>
        <taxon>Vertebrata</taxon>
        <taxon>Euteleostomi</taxon>
        <taxon>Actinopterygii</taxon>
        <taxon>Neopterygii</taxon>
        <taxon>Teleostei</taxon>
        <taxon>Ostariophysi</taxon>
        <taxon>Cypriniformes</taxon>
        <taxon>Cyprinidae</taxon>
        <taxon>Labeoninae</taxon>
        <taxon>Labeonini</taxon>
        <taxon>Cirrhinus</taxon>
    </lineage>
</organism>
<dbReference type="Proteomes" id="UP001529510">
    <property type="component" value="Unassembled WGS sequence"/>
</dbReference>
<sequence length="820" mass="89521">MIRPRGFSDCFVSSEFRDFSMPRRQDYKQVPETFLCSLFQRGRHIDEYVTDFINVSHHVRVCEERIKQYFLSGLDLEVLRDLPDEDPDCSLEQLIDFVLLYCGSHFTVGEVDEDEDVHARGNDRRNHRAASVKSDPWLGSRMAIRRMLPSRKMAADREVQPKMAVDRETPSAMWEDLPSLLHPDSVQPGQVQSVPVVQPGELLSANPVSNLPITGPSPASQCGKPYKALLVPVLQPERLFQALSVPVMQPGVLYDVQSVPVTQPDELLKALMVSSQSVTGSSPVARYEGSCHFWSVPVTQPDELLKALMVSSHSVMGSTPVARYEEPCAVVSVCDLGFVWPDPPDPVCDPDPVWPDPPDPVGDPDPWWPDPPAPAGEPSEILAVSSPHLSGPSPKSRSEEPCYVLRAVRNPRGFHPKSRSEEPCYVLRAVRNPRGFHPKSRSEEPCYVLSVPVSQPGELSEILAVPSPYLSGPSPESRSEEPSETLVSTPEVLPVAAHPPERSDNSPEVPLVAAQPSDPVPQASGLLYCPDPTMEGLSVAARLPGMLTLVMESPGAPLMAAPPPSRSGQTLNVSLLFCAVLPSGPPWWASPPSGPLKWASPQPGPPWWASPLPAPLEWASPLPAPLWWMSPSPPSSKWASPQPGPPWWASPLPAPLEWASPLPAPLWWMSPSPPSSKWASPQPGPPWWASPLPAPLEWASPLPAPLWWMPPSPPSSRWASPPPAPPWWASPPSAPPRWASPPSAPPKWTSPPSAPPWWAFPPAPKFGASGSRPFEGGLCNDQLDVPAQATGGHSSAQLTLNSELLCIYFCFQVRTYPHEL</sequence>
<feature type="non-terminal residue" evidence="2">
    <location>
        <position position="820"/>
    </location>
</feature>
<name>A0ABD0QDU8_CIRMR</name>
<evidence type="ECO:0000313" key="2">
    <source>
        <dbReference type="EMBL" id="KAL0184359.1"/>
    </source>
</evidence>
<gene>
    <name evidence="2" type="ORF">M9458_020055</name>
</gene>
<feature type="region of interest" description="Disordered" evidence="1">
    <location>
        <begin position="466"/>
        <end position="489"/>
    </location>
</feature>